<reference evidence="2 3" key="1">
    <citation type="journal article" date="2018" name="Nat. Ecol. Evol.">
        <title>Genomic signatures of mitonuclear coevolution across populations of Tigriopus californicus.</title>
        <authorList>
            <person name="Barreto F.S."/>
            <person name="Watson E.T."/>
            <person name="Lima T.G."/>
            <person name="Willett C.S."/>
            <person name="Edmands S."/>
            <person name="Li W."/>
            <person name="Burton R.S."/>
        </authorList>
    </citation>
    <scope>NUCLEOTIDE SEQUENCE [LARGE SCALE GENOMIC DNA]</scope>
    <source>
        <strain evidence="2 3">San Diego</strain>
    </source>
</reference>
<evidence type="ECO:0000259" key="1">
    <source>
        <dbReference type="Pfam" id="PF00483"/>
    </source>
</evidence>
<dbReference type="PANTHER" id="PTHR42883:SF2">
    <property type="entry name" value="THYMIDYLYLTRANSFERASE"/>
    <property type="match status" value="1"/>
</dbReference>
<protein>
    <recommendedName>
        <fullName evidence="1">Nucleotidyl transferase domain-containing protein</fullName>
    </recommendedName>
</protein>
<evidence type="ECO:0000313" key="3">
    <source>
        <dbReference type="Proteomes" id="UP000318571"/>
    </source>
</evidence>
<name>A0A553PBF8_TIGCA</name>
<dbReference type="STRING" id="6832.A0A553PBF8"/>
<dbReference type="OMA" id="TFEGAWF"/>
<gene>
    <name evidence="2" type="ORF">TCAL_15591</name>
</gene>
<accession>A0A553PBF8</accession>
<organism evidence="2 3">
    <name type="scientific">Tigriopus californicus</name>
    <name type="common">Marine copepod</name>
    <dbReference type="NCBI Taxonomy" id="6832"/>
    <lineage>
        <taxon>Eukaryota</taxon>
        <taxon>Metazoa</taxon>
        <taxon>Ecdysozoa</taxon>
        <taxon>Arthropoda</taxon>
        <taxon>Crustacea</taxon>
        <taxon>Multicrustacea</taxon>
        <taxon>Hexanauplia</taxon>
        <taxon>Copepoda</taxon>
        <taxon>Harpacticoida</taxon>
        <taxon>Harpacticidae</taxon>
        <taxon>Tigriopus</taxon>
    </lineage>
</organism>
<proteinExistence type="predicted"/>
<dbReference type="EMBL" id="VCGU01000005">
    <property type="protein sequence ID" value="TRY75025.1"/>
    <property type="molecule type" value="Genomic_DNA"/>
</dbReference>
<dbReference type="PANTHER" id="PTHR42883">
    <property type="entry name" value="GLUCOSE-1-PHOSPHATE THYMIDYLTRANSFERASE"/>
    <property type="match status" value="1"/>
</dbReference>
<sequence>MRVVLLCAGYGTRFIAEAEQSPNHRHLTRIPKPLLPIGGKPLIDHWLETLATVPLVTKIIIVANNVNFEAFRNNPGNVVCSKEVIVVNANNVNFEAFRDNPGNVVCSKEVIVVNDGSNSNEQRSGAITCMKLGLQEQLDEACLFIAGDTLFDGSFLLASFLKVFQEENGSDQDQPCSLIVDCPCPEERVHKHGIIETDATGRVVSFLEKPDPSTTASRKQSPCFYLIHQEHLHEIEEFLKETKNGPLKARDATGNFLKFLVERNLVKSLSVSKRFDVGGLDSYLECCEEFKKTA</sequence>
<evidence type="ECO:0000313" key="2">
    <source>
        <dbReference type="EMBL" id="TRY75025.1"/>
    </source>
</evidence>
<dbReference type="SUPFAM" id="SSF53448">
    <property type="entry name" value="Nucleotide-diphospho-sugar transferases"/>
    <property type="match status" value="1"/>
</dbReference>
<dbReference type="AlphaFoldDB" id="A0A553PBF8"/>
<comment type="caution">
    <text evidence="2">The sequence shown here is derived from an EMBL/GenBank/DDBJ whole genome shotgun (WGS) entry which is preliminary data.</text>
</comment>
<dbReference type="Gene3D" id="3.90.550.10">
    <property type="entry name" value="Spore Coat Polysaccharide Biosynthesis Protein SpsA, Chain A"/>
    <property type="match status" value="1"/>
</dbReference>
<feature type="domain" description="Nucleotidyl transferase" evidence="1">
    <location>
        <begin position="27"/>
        <end position="289"/>
    </location>
</feature>
<dbReference type="InterPro" id="IPR029044">
    <property type="entry name" value="Nucleotide-diphossugar_trans"/>
</dbReference>
<dbReference type="Proteomes" id="UP000318571">
    <property type="component" value="Chromosome 2"/>
</dbReference>
<dbReference type="Pfam" id="PF00483">
    <property type="entry name" value="NTP_transferase"/>
    <property type="match status" value="1"/>
</dbReference>
<dbReference type="InterPro" id="IPR005835">
    <property type="entry name" value="NTP_transferase_dom"/>
</dbReference>
<keyword evidence="3" id="KW-1185">Reference proteome</keyword>